<evidence type="ECO:0000313" key="5">
    <source>
        <dbReference type="Proteomes" id="UP000321040"/>
    </source>
</evidence>
<comment type="caution">
    <text evidence="3">The sequence shown here is derived from an EMBL/GenBank/DDBJ whole genome shotgun (WGS) entry which is preliminary data.</text>
</comment>
<reference evidence="2" key="3">
    <citation type="journal article" date="2021" name="PeerJ">
        <title>Extensive microbial diversity within the chicken gut microbiome revealed by metagenomics and culture.</title>
        <authorList>
            <person name="Gilroy R."/>
            <person name="Ravi A."/>
            <person name="Getino M."/>
            <person name="Pursley I."/>
            <person name="Horton D.L."/>
            <person name="Alikhan N.F."/>
            <person name="Baker D."/>
            <person name="Gharbi K."/>
            <person name="Hall N."/>
            <person name="Watson M."/>
            <person name="Adriaenssens E.M."/>
            <person name="Foster-Nyarko E."/>
            <person name="Jarju S."/>
            <person name="Secka A."/>
            <person name="Antonio M."/>
            <person name="Oren A."/>
            <person name="Chaudhuri R.R."/>
            <person name="La Ragione R."/>
            <person name="Hildebrand F."/>
            <person name="Pallen M.J."/>
        </authorList>
    </citation>
    <scope>NUCLEOTIDE SEQUENCE</scope>
    <source>
        <strain evidence="2">CHK149-3286</strain>
    </source>
</reference>
<keyword evidence="5" id="KW-1185">Reference proteome</keyword>
<dbReference type="EMBL" id="DYVT01000060">
    <property type="protein sequence ID" value="HJF67770.1"/>
    <property type="molecule type" value="Genomic_DNA"/>
</dbReference>
<dbReference type="Proteomes" id="UP000075418">
    <property type="component" value="Unassembled WGS sequence"/>
</dbReference>
<dbReference type="PANTHER" id="PTHR33639:SF2">
    <property type="entry name" value="DUF393 DOMAIN-CONTAINING PROTEIN"/>
    <property type="match status" value="1"/>
</dbReference>
<dbReference type="OrthoDB" id="9785438at2"/>
<name>A0A151A0T8_9STAP</name>
<dbReference type="AlphaFoldDB" id="A0A151A0T8"/>
<reference evidence="3 4" key="1">
    <citation type="submission" date="2016-02" db="EMBL/GenBank/DDBJ databases">
        <title>Draft genome sequence of hydrocarbon degrading Staphylococcus saprophyticus Strain CNV2, isolated from crude-oil contaminated soil from Noonmati Oil Refinery, Guwahati, Assam, India.</title>
        <authorList>
            <person name="Mukherjee A."/>
            <person name="Chettri B."/>
            <person name="Langpoklakpam J."/>
            <person name="Singh A.K."/>
            <person name="Chattopadhyay D.J."/>
        </authorList>
    </citation>
    <scope>NUCLEOTIDE SEQUENCE [LARGE SCALE GENOMIC DNA]</scope>
    <source>
        <strain evidence="3 4">CNV2</strain>
    </source>
</reference>
<accession>A0A151A0T8</accession>
<evidence type="ECO:0000313" key="1">
    <source>
        <dbReference type="EMBL" id="GEP82387.1"/>
    </source>
</evidence>
<reference evidence="2" key="4">
    <citation type="submission" date="2021-09" db="EMBL/GenBank/DDBJ databases">
        <authorList>
            <person name="Gilroy R."/>
        </authorList>
    </citation>
    <scope>NUCLEOTIDE SEQUENCE</scope>
    <source>
        <strain evidence="2">CHK149-3286</strain>
    </source>
</reference>
<dbReference type="Proteomes" id="UP000706163">
    <property type="component" value="Unassembled WGS sequence"/>
</dbReference>
<accession>A0A2T4RET0</accession>
<dbReference type="Proteomes" id="UP000321040">
    <property type="component" value="Unassembled WGS sequence"/>
</dbReference>
<dbReference type="InterPro" id="IPR052927">
    <property type="entry name" value="DCC_oxidoreductase"/>
</dbReference>
<organism evidence="3 4">
    <name type="scientific">Staphylococcus kloosii</name>
    <dbReference type="NCBI Taxonomy" id="29384"/>
    <lineage>
        <taxon>Bacteria</taxon>
        <taxon>Bacillati</taxon>
        <taxon>Bacillota</taxon>
        <taxon>Bacilli</taxon>
        <taxon>Bacillales</taxon>
        <taxon>Staphylococcaceae</taxon>
        <taxon>Staphylococcus</taxon>
    </lineage>
</organism>
<reference evidence="1 5" key="2">
    <citation type="submission" date="2019-07" db="EMBL/GenBank/DDBJ databases">
        <title>Whole genome shotgun sequence of Staphylococcus kloosii NBRC 109624.</title>
        <authorList>
            <person name="Hosoyama A."/>
            <person name="Uohara A."/>
            <person name="Ohji S."/>
            <person name="Ichikawa N."/>
        </authorList>
    </citation>
    <scope>NUCLEOTIDE SEQUENCE [LARGE SCALE GENOMIC DNA]</scope>
    <source>
        <strain evidence="1 5">NBRC 109624</strain>
    </source>
</reference>
<dbReference type="PANTHER" id="PTHR33639">
    <property type="entry name" value="THIOL-DISULFIDE OXIDOREDUCTASE DCC"/>
    <property type="match status" value="1"/>
</dbReference>
<evidence type="ECO:0000313" key="4">
    <source>
        <dbReference type="Proteomes" id="UP000075418"/>
    </source>
</evidence>
<evidence type="ECO:0000313" key="2">
    <source>
        <dbReference type="EMBL" id="HJF67770.1"/>
    </source>
</evidence>
<dbReference type="InterPro" id="IPR007263">
    <property type="entry name" value="DCC1-like"/>
</dbReference>
<gene>
    <name evidence="3" type="ORF">A0131_11925</name>
    <name evidence="2" type="ORF">K8V85_05610</name>
    <name evidence="1" type="ORF">SKL01_15650</name>
</gene>
<dbReference type="EMBL" id="BKAQ01000012">
    <property type="protein sequence ID" value="GEP82387.1"/>
    <property type="molecule type" value="Genomic_DNA"/>
</dbReference>
<dbReference type="EMBL" id="LUGM01000005">
    <property type="protein sequence ID" value="KYH13031.1"/>
    <property type="molecule type" value="Genomic_DNA"/>
</dbReference>
<dbReference type="GeneID" id="69904738"/>
<dbReference type="KEGG" id="skl:C7J89_05260"/>
<evidence type="ECO:0000313" key="3">
    <source>
        <dbReference type="EMBL" id="KYH13031.1"/>
    </source>
</evidence>
<dbReference type="Pfam" id="PF04134">
    <property type="entry name" value="DCC1-like"/>
    <property type="match status" value="1"/>
</dbReference>
<proteinExistence type="predicted"/>
<dbReference type="RefSeq" id="WP_061855730.1">
    <property type="nucleotide sequence ID" value="NZ_BKAQ01000012.1"/>
</dbReference>
<sequence length="127" mass="15005">MPIIYYDGGCVYCYNFAIWLIQNGLSTRYQFATLKGSTGQQLQREYPAARRFDSVILQEGDHLQFKSDAIATLITSLTNYKWLGVLIRITPKFIRDFGYNLFANNRNNMWKTHWHKPDDYEQSFFID</sequence>
<dbReference type="GO" id="GO:0015035">
    <property type="term" value="F:protein-disulfide reductase activity"/>
    <property type="evidence" value="ECO:0007669"/>
    <property type="project" value="InterPro"/>
</dbReference>
<protein>
    <submittedName>
        <fullName evidence="2">DCC1-like thiol-disulfide oxidoreductase family protein</fullName>
    </submittedName>
</protein>